<evidence type="ECO:0000256" key="10">
    <source>
        <dbReference type="ARBA" id="ARBA00023160"/>
    </source>
</evidence>
<keyword evidence="10" id="KW-0275">Fatty acid biosynthesis</keyword>
<dbReference type="InterPro" id="IPR001227">
    <property type="entry name" value="Ac_transferase_dom_sf"/>
</dbReference>
<accession>A0A8B9MWJ5</accession>
<dbReference type="InterPro" id="IPR016036">
    <property type="entry name" value="Malonyl_transacylase_ACP-bd"/>
</dbReference>
<evidence type="ECO:0000313" key="18">
    <source>
        <dbReference type="Ensembl" id="ENSANIP00000013763.1"/>
    </source>
</evidence>
<evidence type="ECO:0000256" key="6">
    <source>
        <dbReference type="ARBA" id="ARBA00022832"/>
    </source>
</evidence>
<organism evidence="18 19">
    <name type="scientific">Accipiter nisus</name>
    <name type="common">Eurasian sparrowhawk</name>
    <dbReference type="NCBI Taxonomy" id="211598"/>
    <lineage>
        <taxon>Eukaryota</taxon>
        <taxon>Metazoa</taxon>
        <taxon>Chordata</taxon>
        <taxon>Craniata</taxon>
        <taxon>Vertebrata</taxon>
        <taxon>Euteleostomi</taxon>
        <taxon>Archelosauria</taxon>
        <taxon>Archosauria</taxon>
        <taxon>Dinosauria</taxon>
        <taxon>Saurischia</taxon>
        <taxon>Theropoda</taxon>
        <taxon>Coelurosauria</taxon>
        <taxon>Aves</taxon>
        <taxon>Neognathae</taxon>
        <taxon>Neoaves</taxon>
        <taxon>Telluraves</taxon>
        <taxon>Accipitrimorphae</taxon>
        <taxon>Accipitriformes</taxon>
        <taxon>Accipitridae</taxon>
        <taxon>Accipitrinae</taxon>
        <taxon>Accipiter</taxon>
    </lineage>
</organism>
<keyword evidence="4" id="KW-0444">Lipid biosynthesis</keyword>
<evidence type="ECO:0000256" key="15">
    <source>
        <dbReference type="ARBA" id="ARBA00083656"/>
    </source>
</evidence>
<dbReference type="SUPFAM" id="SSF52151">
    <property type="entry name" value="FabD/lysophospholipase-like"/>
    <property type="match status" value="1"/>
</dbReference>
<comment type="pathway">
    <text evidence="2">Lipid metabolism; fatty acid biosynthesis.</text>
</comment>
<dbReference type="Ensembl" id="ENSANIT00000014241.1">
    <property type="protein sequence ID" value="ENSANIP00000013763.1"/>
    <property type="gene ID" value="ENSANIG00000009348.1"/>
</dbReference>
<evidence type="ECO:0000256" key="9">
    <source>
        <dbReference type="ARBA" id="ARBA00023128"/>
    </source>
</evidence>
<protein>
    <recommendedName>
        <fullName evidence="13">Malonyl-CoA-acyl carrier protein transacylase, mitochondrial</fullName>
        <ecNumber evidence="3">2.3.1.39</ecNumber>
    </recommendedName>
    <alternativeName>
        <fullName evidence="15">Mitochondrial malonyltransferase</fullName>
    </alternativeName>
    <alternativeName>
        <fullName evidence="14">[Acyl-carrier-protein] malonyltransferase</fullName>
    </alternativeName>
</protein>
<dbReference type="SUPFAM" id="SSF55048">
    <property type="entry name" value="Probable ACP-binding domain of malonyl-CoA ACP transacylase"/>
    <property type="match status" value="1"/>
</dbReference>
<dbReference type="InterPro" id="IPR014043">
    <property type="entry name" value="Acyl_transferase_dom"/>
</dbReference>
<dbReference type="SMART" id="SM00827">
    <property type="entry name" value="PKS_AT"/>
    <property type="match status" value="1"/>
</dbReference>
<evidence type="ECO:0000256" key="7">
    <source>
        <dbReference type="ARBA" id="ARBA00022946"/>
    </source>
</evidence>
<dbReference type="InterPro" id="IPR016035">
    <property type="entry name" value="Acyl_Trfase/lysoPLipase"/>
</dbReference>
<proteinExistence type="inferred from homology"/>
<evidence type="ECO:0000256" key="13">
    <source>
        <dbReference type="ARBA" id="ARBA00069490"/>
    </source>
</evidence>
<keyword evidence="8" id="KW-0443">Lipid metabolism</keyword>
<comment type="similarity">
    <text evidence="12">Belongs to the type II malonyltransferase family.</text>
</comment>
<comment type="subcellular location">
    <subcellularLocation>
        <location evidence="1">Mitochondrion</location>
    </subcellularLocation>
</comment>
<dbReference type="GO" id="GO:0005739">
    <property type="term" value="C:mitochondrion"/>
    <property type="evidence" value="ECO:0007669"/>
    <property type="project" value="UniProtKB-SubCell"/>
</dbReference>
<dbReference type="PANTHER" id="PTHR47170">
    <property type="entry name" value="MALONYL-COA ACP TRANSACYLASE, ACP-BINDING"/>
    <property type="match status" value="1"/>
</dbReference>
<dbReference type="Gene3D" id="3.40.366.10">
    <property type="entry name" value="Malonyl-Coenzyme A Acyl Carrier Protein, domain 2"/>
    <property type="match status" value="1"/>
</dbReference>
<evidence type="ECO:0000256" key="2">
    <source>
        <dbReference type="ARBA" id="ARBA00005194"/>
    </source>
</evidence>
<evidence type="ECO:0000256" key="1">
    <source>
        <dbReference type="ARBA" id="ARBA00004173"/>
    </source>
</evidence>
<comment type="catalytic activity">
    <reaction evidence="11">
        <text>holo-[ACP] + malonyl-CoA = malonyl-[ACP] + CoA</text>
        <dbReference type="Rhea" id="RHEA:41792"/>
        <dbReference type="Rhea" id="RHEA-COMP:9623"/>
        <dbReference type="Rhea" id="RHEA-COMP:9685"/>
        <dbReference type="ChEBI" id="CHEBI:57287"/>
        <dbReference type="ChEBI" id="CHEBI:57384"/>
        <dbReference type="ChEBI" id="CHEBI:64479"/>
        <dbReference type="ChEBI" id="CHEBI:78449"/>
        <dbReference type="EC" id="2.3.1.39"/>
    </reaction>
    <physiologicalReaction direction="left-to-right" evidence="11">
        <dbReference type="Rhea" id="RHEA:41793"/>
    </physiologicalReaction>
</comment>
<keyword evidence="19" id="KW-1185">Reference proteome</keyword>
<dbReference type="Gene3D" id="3.30.70.250">
    <property type="entry name" value="Malonyl-CoA ACP transacylase, ACP-binding"/>
    <property type="match status" value="1"/>
</dbReference>
<dbReference type="GO" id="GO:0006633">
    <property type="term" value="P:fatty acid biosynthetic process"/>
    <property type="evidence" value="ECO:0007669"/>
    <property type="project" value="UniProtKB-UniPathway"/>
</dbReference>
<dbReference type="InterPro" id="IPR052760">
    <property type="entry name" value="Mitochondrial_malonyltrans"/>
</dbReference>
<keyword evidence="5" id="KW-0808">Transferase</keyword>
<evidence type="ECO:0000259" key="17">
    <source>
        <dbReference type="SMART" id="SM00827"/>
    </source>
</evidence>
<evidence type="ECO:0000256" key="5">
    <source>
        <dbReference type="ARBA" id="ARBA00022679"/>
    </source>
</evidence>
<keyword evidence="7" id="KW-0809">Transit peptide</keyword>
<reference evidence="18" key="1">
    <citation type="submission" date="2025-08" db="UniProtKB">
        <authorList>
            <consortium name="Ensembl"/>
        </authorList>
    </citation>
    <scope>IDENTIFICATION</scope>
</reference>
<dbReference type="EC" id="2.3.1.39" evidence="3"/>
<dbReference type="Pfam" id="PF00698">
    <property type="entry name" value="Acyl_transf_1"/>
    <property type="match status" value="1"/>
</dbReference>
<evidence type="ECO:0000256" key="8">
    <source>
        <dbReference type="ARBA" id="ARBA00023098"/>
    </source>
</evidence>
<evidence type="ECO:0000256" key="4">
    <source>
        <dbReference type="ARBA" id="ARBA00022516"/>
    </source>
</evidence>
<evidence type="ECO:0000256" key="14">
    <source>
        <dbReference type="ARBA" id="ARBA00077751"/>
    </source>
</evidence>
<feature type="region of interest" description="Disordered" evidence="16">
    <location>
        <begin position="1"/>
        <end position="221"/>
    </location>
</feature>
<sequence length="622" mass="66561">MPNTGTERQPVFAWRNPLRPRRGPARPGREQPARPRRAVAGCFALATGRPPRTPPPAPPLRGEAASGGPQARPQRPLWRLGRAPLRGCAGPAGSPVPSRPVPSRRRGGSGQPRGYLRSRAAAARRASSAVRRWRRRPGPSCRPSRAEPSRAGPAPGRDLRRRAGASGAARRGPRAAGAAEGGGAGSTGRPPFPSLPAGRGAGRRRGPPGSRGNAGRGGAGGRAAAAAAMGSWAAATWRLGGCSGRGGLRAVPRRRGSSRPGGGDRAAILSDLLQSSVAAEEPGAAAEAAEARRPRRSPLEGTVLLFPGQGSQFVGMGRGLLQYPGVRDMYRLAEKVLGYDLLSLCLEGPRDELDRTRHCQPAVFVASLAAVEKLNHQQPKVVESCVAAAGYSVGEFAALVFAGALGFAEALYAVKVRAEAMQKASEAVPSGMLSVIGRREANYKFACLEARKHCESLGIENPVCQISNYLFPDSRVIAGHLQALEFLQENARKYYFTRTKMLPVSGAFHTRLMEPAVEPLAEVLKSIEIQKPLVCVYSNVDGKKYMHSKHIQKLLVKQVVSPVLWEQTMHSVYERKQGAEFPYTYEVGPGKQLGAILKKCNLKAWKHYNHVDALEDEEAAET</sequence>
<feature type="domain" description="Malonyl-CoA:ACP transacylase (MAT)" evidence="17">
    <location>
        <begin position="305"/>
        <end position="618"/>
    </location>
</feature>
<evidence type="ECO:0000256" key="12">
    <source>
        <dbReference type="ARBA" id="ARBA00061523"/>
    </source>
</evidence>
<evidence type="ECO:0000256" key="3">
    <source>
        <dbReference type="ARBA" id="ARBA00013258"/>
    </source>
</evidence>
<keyword evidence="6" id="KW-0276">Fatty acid metabolism</keyword>
<feature type="region of interest" description="Disordered" evidence="16">
    <location>
        <begin position="244"/>
        <end position="266"/>
    </location>
</feature>
<dbReference type="PANTHER" id="PTHR47170:SF2">
    <property type="entry name" value="MALONYL-COA:ACP TRANSACYLASE (MAT) DOMAIN-CONTAINING PROTEIN"/>
    <property type="match status" value="1"/>
</dbReference>
<dbReference type="AlphaFoldDB" id="A0A8B9MWJ5"/>
<feature type="compositionally biased region" description="Low complexity" evidence="16">
    <location>
        <begin position="112"/>
        <end position="130"/>
    </location>
</feature>
<evidence type="ECO:0000256" key="11">
    <source>
        <dbReference type="ARBA" id="ARBA00048404"/>
    </source>
</evidence>
<dbReference type="Proteomes" id="UP000694541">
    <property type="component" value="Unplaced"/>
</dbReference>
<dbReference type="FunFam" id="3.30.70.250:FF:000005">
    <property type="entry name" value="Malonyl-CoA-acyl carrier protein transacylase, mitochondrial"/>
    <property type="match status" value="1"/>
</dbReference>
<reference evidence="18" key="2">
    <citation type="submission" date="2025-09" db="UniProtKB">
        <authorList>
            <consortium name="Ensembl"/>
        </authorList>
    </citation>
    <scope>IDENTIFICATION</scope>
</reference>
<dbReference type="UniPathway" id="UPA00094"/>
<evidence type="ECO:0000313" key="19">
    <source>
        <dbReference type="Proteomes" id="UP000694541"/>
    </source>
</evidence>
<keyword evidence="9" id="KW-0496">Mitochondrion</keyword>
<feature type="compositionally biased region" description="Low complexity" evidence="16">
    <location>
        <begin position="164"/>
        <end position="178"/>
    </location>
</feature>
<evidence type="ECO:0000256" key="16">
    <source>
        <dbReference type="SAM" id="MobiDB-lite"/>
    </source>
</evidence>
<feature type="compositionally biased region" description="Gly residues" evidence="16">
    <location>
        <begin position="212"/>
        <end position="221"/>
    </location>
</feature>
<dbReference type="GO" id="GO:0004314">
    <property type="term" value="F:[acyl-carrier-protein] S-malonyltransferase activity"/>
    <property type="evidence" value="ECO:0007669"/>
    <property type="project" value="UniProtKB-EC"/>
</dbReference>
<name>A0A8B9MWJ5_9AVES</name>